<proteinExistence type="predicted"/>
<sequence>MSQTSDGTPVYQNKSSLSRINLDDAQHALILEHYRSPRNNRSLSNPDIQSTEVNHFCGDETTIQVRVAKGVLEEVGIRAIGCSICQASLSMLSEAVHHL</sequence>
<dbReference type="AlphaFoldDB" id="A0A382H300"/>
<name>A0A382H300_9ZZZZ</name>
<protein>
    <recommendedName>
        <fullName evidence="1">NIF system FeS cluster assembly NifU N-terminal domain-containing protein</fullName>
    </recommendedName>
</protein>
<dbReference type="GO" id="GO:0005506">
    <property type="term" value="F:iron ion binding"/>
    <property type="evidence" value="ECO:0007669"/>
    <property type="project" value="InterPro"/>
</dbReference>
<dbReference type="EMBL" id="UINC01058501">
    <property type="protein sequence ID" value="SVB80831.1"/>
    <property type="molecule type" value="Genomic_DNA"/>
</dbReference>
<evidence type="ECO:0000259" key="1">
    <source>
        <dbReference type="Pfam" id="PF01592"/>
    </source>
</evidence>
<dbReference type="CDD" id="cd06664">
    <property type="entry name" value="IscU_like"/>
    <property type="match status" value="1"/>
</dbReference>
<dbReference type="SUPFAM" id="SSF82649">
    <property type="entry name" value="SufE/NifU"/>
    <property type="match status" value="1"/>
</dbReference>
<dbReference type="InterPro" id="IPR002871">
    <property type="entry name" value="NIF_FeS_clus_asmbl_NifU_N"/>
</dbReference>
<feature type="non-terminal residue" evidence="2">
    <location>
        <position position="99"/>
    </location>
</feature>
<feature type="domain" description="NIF system FeS cluster assembly NifU N-terminal" evidence="1">
    <location>
        <begin position="28"/>
        <end position="97"/>
    </location>
</feature>
<dbReference type="Pfam" id="PF01592">
    <property type="entry name" value="NifU_N"/>
    <property type="match status" value="1"/>
</dbReference>
<dbReference type="GO" id="GO:0016226">
    <property type="term" value="P:iron-sulfur cluster assembly"/>
    <property type="evidence" value="ECO:0007669"/>
    <property type="project" value="InterPro"/>
</dbReference>
<organism evidence="2">
    <name type="scientific">marine metagenome</name>
    <dbReference type="NCBI Taxonomy" id="408172"/>
    <lineage>
        <taxon>unclassified sequences</taxon>
        <taxon>metagenomes</taxon>
        <taxon>ecological metagenomes</taxon>
    </lineage>
</organism>
<gene>
    <name evidence="2" type="ORF">METZ01_LOCUS233685</name>
</gene>
<dbReference type="Gene3D" id="3.90.1010.10">
    <property type="match status" value="1"/>
</dbReference>
<evidence type="ECO:0000313" key="2">
    <source>
        <dbReference type="EMBL" id="SVB80831.1"/>
    </source>
</evidence>
<dbReference type="GO" id="GO:0051536">
    <property type="term" value="F:iron-sulfur cluster binding"/>
    <property type="evidence" value="ECO:0007669"/>
    <property type="project" value="InterPro"/>
</dbReference>
<accession>A0A382H300</accession>
<reference evidence="2" key="1">
    <citation type="submission" date="2018-05" db="EMBL/GenBank/DDBJ databases">
        <authorList>
            <person name="Lanie J.A."/>
            <person name="Ng W.-L."/>
            <person name="Kazmierczak K.M."/>
            <person name="Andrzejewski T.M."/>
            <person name="Davidsen T.M."/>
            <person name="Wayne K.J."/>
            <person name="Tettelin H."/>
            <person name="Glass J.I."/>
            <person name="Rusch D."/>
            <person name="Podicherti R."/>
            <person name="Tsui H.-C.T."/>
            <person name="Winkler M.E."/>
        </authorList>
    </citation>
    <scope>NUCLEOTIDE SEQUENCE</scope>
</reference>